<name>A0A8C1MD34_CYPCA</name>
<dbReference type="GO" id="GO:0003824">
    <property type="term" value="F:catalytic activity"/>
    <property type="evidence" value="ECO:0007669"/>
    <property type="project" value="InterPro"/>
</dbReference>
<dbReference type="CDD" id="cd01650">
    <property type="entry name" value="RT_nLTR_like"/>
    <property type="match status" value="1"/>
</dbReference>
<evidence type="ECO:0000313" key="2">
    <source>
        <dbReference type="Ensembl" id="ENSCCRP00010073604.1"/>
    </source>
</evidence>
<dbReference type="InterPro" id="IPR036691">
    <property type="entry name" value="Endo/exonu/phosph_ase_sf"/>
</dbReference>
<accession>A0A8C1MD34</accession>
<sequence>MLIYFLMVNLSISQRGLSGSSIRFVSWNVRGLGGPIKRSRVFSHLRSLKTDIAFLQETHLCINDHFRMRKPWVGQIFHSAFNSKSRGAAILINKRTQFLPDQIISDPHGRYVIVSGKLYQTSVVLVNVYAPNWDNPNFMTSLFSKIPNLDTHRLILGGDLNLVIDPKLDRSHPKVLIPSAMSKTLSSIMSQLGCIDAWRLRHPFLKEFSYFSKVHQSYSRIDYFFIDSALLPAVKSTEYSAIAVSDHTPHILDLALLPVTTKQWKFNTGLLAKDEFCNYISKKIGVFLDSNKTESTSPSLLWETLKAVIRGDIISYSTHLARKNKQKQQELSVDREYSSSPNPELYAKRIKLQSDYDLLSTNKAEYLLRRTKGTYYEYGDKASRLLALQLKRQSASNFITQIYDSSHSLTTNPAEINSTFASYYSNLYQSEPPANRTTMSNFLDNIDIPTIDPHIKEELETPIKLEELISCLKLMQNNKAPGPDGFPIDFYKKFSHQLAPLLLDMFNESLKRGSLPTTLNQALITLIPKKDKNLNDCSSWRPISLLNSDVKLLAKVLACRLDPCLPDIISLDQTGFVRGRQLSSNIRRLLNIVLSPNTSQDAEMIISLDAEKAFDRVEWNYLFSVLGKFGFGSKFISWIQLLYSAPSACVTTNFQRSEYFPLSYNCFRYLGINISHSLSSLYTNNFTKLVTENRSDLARWDSLPLSLVGRINSIKMNILPRFLFLFQCLPIFFI</sequence>
<reference evidence="2" key="2">
    <citation type="submission" date="2025-09" db="UniProtKB">
        <authorList>
            <consortium name="Ensembl"/>
        </authorList>
    </citation>
    <scope>IDENTIFICATION</scope>
</reference>
<dbReference type="SUPFAM" id="SSF56219">
    <property type="entry name" value="DNase I-like"/>
    <property type="match status" value="1"/>
</dbReference>
<dbReference type="Pfam" id="PF03372">
    <property type="entry name" value="Exo_endo_phos"/>
    <property type="match status" value="1"/>
</dbReference>
<evidence type="ECO:0000259" key="1">
    <source>
        <dbReference type="PROSITE" id="PS50878"/>
    </source>
</evidence>
<dbReference type="PANTHER" id="PTHR19446">
    <property type="entry name" value="REVERSE TRANSCRIPTASES"/>
    <property type="match status" value="1"/>
</dbReference>
<proteinExistence type="predicted"/>
<dbReference type="AlphaFoldDB" id="A0A8C1MD34"/>
<dbReference type="InterPro" id="IPR000477">
    <property type="entry name" value="RT_dom"/>
</dbReference>
<dbReference type="Ensembl" id="ENSCCRT00010081473.1">
    <property type="protein sequence ID" value="ENSCCRP00010073604.1"/>
    <property type="gene ID" value="ENSCCRG00010032059.1"/>
</dbReference>
<dbReference type="InterPro" id="IPR005135">
    <property type="entry name" value="Endo/exonuclease/phosphatase"/>
</dbReference>
<organism evidence="2 3">
    <name type="scientific">Cyprinus carpio</name>
    <name type="common">Common carp</name>
    <dbReference type="NCBI Taxonomy" id="7962"/>
    <lineage>
        <taxon>Eukaryota</taxon>
        <taxon>Metazoa</taxon>
        <taxon>Chordata</taxon>
        <taxon>Craniata</taxon>
        <taxon>Vertebrata</taxon>
        <taxon>Euteleostomi</taxon>
        <taxon>Actinopterygii</taxon>
        <taxon>Neopterygii</taxon>
        <taxon>Teleostei</taxon>
        <taxon>Ostariophysi</taxon>
        <taxon>Cypriniformes</taxon>
        <taxon>Cyprinidae</taxon>
        <taxon>Cyprininae</taxon>
        <taxon>Cyprinus</taxon>
    </lineage>
</organism>
<dbReference type="SUPFAM" id="SSF56672">
    <property type="entry name" value="DNA/RNA polymerases"/>
    <property type="match status" value="1"/>
</dbReference>
<keyword evidence="3" id="KW-1185">Reference proteome</keyword>
<dbReference type="PROSITE" id="PS50878">
    <property type="entry name" value="RT_POL"/>
    <property type="match status" value="1"/>
</dbReference>
<dbReference type="Pfam" id="PF00078">
    <property type="entry name" value="RVT_1"/>
    <property type="match status" value="1"/>
</dbReference>
<feature type="domain" description="Reverse transcriptase" evidence="1">
    <location>
        <begin position="508"/>
        <end position="734"/>
    </location>
</feature>
<evidence type="ECO:0000313" key="3">
    <source>
        <dbReference type="Proteomes" id="UP000694427"/>
    </source>
</evidence>
<reference evidence="2" key="1">
    <citation type="submission" date="2025-08" db="UniProtKB">
        <authorList>
            <consortium name="Ensembl"/>
        </authorList>
    </citation>
    <scope>IDENTIFICATION</scope>
</reference>
<dbReference type="Gene3D" id="3.60.10.10">
    <property type="entry name" value="Endonuclease/exonuclease/phosphatase"/>
    <property type="match status" value="1"/>
</dbReference>
<dbReference type="Proteomes" id="UP000694427">
    <property type="component" value="Unplaced"/>
</dbReference>
<protein>
    <recommendedName>
        <fullName evidence="1">Reverse transcriptase domain-containing protein</fullName>
    </recommendedName>
</protein>
<dbReference type="InterPro" id="IPR043502">
    <property type="entry name" value="DNA/RNA_pol_sf"/>
</dbReference>
<dbReference type="CDD" id="cd09076">
    <property type="entry name" value="L1-EN"/>
    <property type="match status" value="1"/>
</dbReference>